<sequence>MAAVRSRVPPYMILLVAAFVLVGVAGFQTLKERKNANAVSAAKENETGRLKSQFEVDLESYKKKLVRLGQENDKLSRQISELKHYRDIYEDSKKQLSACQEDRKKDVGTDRELCEEKDRKILSLQEDLQERDSQISIIKAHLAKARGEIPKASKPVTKMLEEDADETVKSEQLSEAVQKEKVENHIYHGEGIQDDRGLASEEDSADSKVEADLEDSKVDADLEDTKAKTADLEESEQAATKVVGAEDEDDKDLENDSKMAAVDAVETNGKSAQE</sequence>
<name>A0ABP0T9B8_9BRYO</name>
<evidence type="ECO:0000256" key="1">
    <source>
        <dbReference type="SAM" id="Coils"/>
    </source>
</evidence>
<feature type="chain" id="PRO_5046260882" evidence="3">
    <location>
        <begin position="27"/>
        <end position="274"/>
    </location>
</feature>
<evidence type="ECO:0000313" key="5">
    <source>
        <dbReference type="Proteomes" id="UP001497512"/>
    </source>
</evidence>
<evidence type="ECO:0000256" key="3">
    <source>
        <dbReference type="SAM" id="SignalP"/>
    </source>
</evidence>
<reference evidence="4 5" key="1">
    <citation type="submission" date="2024-02" db="EMBL/GenBank/DDBJ databases">
        <authorList>
            <consortium name="ELIXIR-Norway"/>
            <consortium name="Elixir Norway"/>
        </authorList>
    </citation>
    <scope>NUCLEOTIDE SEQUENCE [LARGE SCALE GENOMIC DNA]</scope>
</reference>
<proteinExistence type="predicted"/>
<dbReference type="EMBL" id="OZ019893">
    <property type="protein sequence ID" value="CAK9190220.1"/>
    <property type="molecule type" value="Genomic_DNA"/>
</dbReference>
<keyword evidence="1" id="KW-0175">Coiled coil</keyword>
<dbReference type="Proteomes" id="UP001497512">
    <property type="component" value="Chromosome 1"/>
</dbReference>
<accession>A0ABP0T9B8</accession>
<gene>
    <name evidence="4" type="ORF">CSSPTR1EN2_LOCUS770</name>
</gene>
<feature type="compositionally biased region" description="Basic and acidic residues" evidence="2">
    <location>
        <begin position="177"/>
        <end position="231"/>
    </location>
</feature>
<evidence type="ECO:0000313" key="4">
    <source>
        <dbReference type="EMBL" id="CAK9190220.1"/>
    </source>
</evidence>
<feature type="coiled-coil region" evidence="1">
    <location>
        <begin position="51"/>
        <end position="78"/>
    </location>
</feature>
<protein>
    <submittedName>
        <fullName evidence="4">Uncharacterized protein</fullName>
    </submittedName>
</protein>
<feature type="signal peptide" evidence="3">
    <location>
        <begin position="1"/>
        <end position="26"/>
    </location>
</feature>
<keyword evidence="5" id="KW-1185">Reference proteome</keyword>
<organism evidence="4 5">
    <name type="scientific">Sphagnum troendelagicum</name>
    <dbReference type="NCBI Taxonomy" id="128251"/>
    <lineage>
        <taxon>Eukaryota</taxon>
        <taxon>Viridiplantae</taxon>
        <taxon>Streptophyta</taxon>
        <taxon>Embryophyta</taxon>
        <taxon>Bryophyta</taxon>
        <taxon>Sphagnophytina</taxon>
        <taxon>Sphagnopsida</taxon>
        <taxon>Sphagnales</taxon>
        <taxon>Sphagnaceae</taxon>
        <taxon>Sphagnum</taxon>
    </lineage>
</organism>
<evidence type="ECO:0000256" key="2">
    <source>
        <dbReference type="SAM" id="MobiDB-lite"/>
    </source>
</evidence>
<feature type="region of interest" description="Disordered" evidence="2">
    <location>
        <begin position="159"/>
        <end position="274"/>
    </location>
</feature>
<keyword evidence="3" id="KW-0732">Signal</keyword>